<evidence type="ECO:0000313" key="2">
    <source>
        <dbReference type="EMBL" id="KAJ3089500.1"/>
    </source>
</evidence>
<comment type="caution">
    <text evidence="2">The sequence shown here is derived from an EMBL/GenBank/DDBJ whole genome shotgun (WGS) entry which is preliminary data.</text>
</comment>
<feature type="compositionally biased region" description="Low complexity" evidence="1">
    <location>
        <begin position="77"/>
        <end position="87"/>
    </location>
</feature>
<dbReference type="AlphaFoldDB" id="A0AAD5SUL6"/>
<evidence type="ECO:0000313" key="3">
    <source>
        <dbReference type="Proteomes" id="UP001211907"/>
    </source>
</evidence>
<organism evidence="2 3">
    <name type="scientific">Physocladia obscura</name>
    <dbReference type="NCBI Taxonomy" id="109957"/>
    <lineage>
        <taxon>Eukaryota</taxon>
        <taxon>Fungi</taxon>
        <taxon>Fungi incertae sedis</taxon>
        <taxon>Chytridiomycota</taxon>
        <taxon>Chytridiomycota incertae sedis</taxon>
        <taxon>Chytridiomycetes</taxon>
        <taxon>Chytridiales</taxon>
        <taxon>Chytriomycetaceae</taxon>
        <taxon>Physocladia</taxon>
    </lineage>
</organism>
<reference evidence="2" key="1">
    <citation type="submission" date="2020-05" db="EMBL/GenBank/DDBJ databases">
        <title>Phylogenomic resolution of chytrid fungi.</title>
        <authorList>
            <person name="Stajich J.E."/>
            <person name="Amses K."/>
            <person name="Simmons R."/>
            <person name="Seto K."/>
            <person name="Myers J."/>
            <person name="Bonds A."/>
            <person name="Quandt C.A."/>
            <person name="Barry K."/>
            <person name="Liu P."/>
            <person name="Grigoriev I."/>
            <person name="Longcore J.E."/>
            <person name="James T.Y."/>
        </authorList>
    </citation>
    <scope>NUCLEOTIDE SEQUENCE</scope>
    <source>
        <strain evidence="2">JEL0513</strain>
    </source>
</reference>
<dbReference type="Proteomes" id="UP001211907">
    <property type="component" value="Unassembled WGS sequence"/>
</dbReference>
<name>A0AAD5SUL6_9FUNG</name>
<feature type="non-terminal residue" evidence="2">
    <location>
        <position position="87"/>
    </location>
</feature>
<evidence type="ECO:0000256" key="1">
    <source>
        <dbReference type="SAM" id="MobiDB-lite"/>
    </source>
</evidence>
<proteinExistence type="predicted"/>
<sequence>MSSAQESLNIAKDLINMFEEFAAKSERNIQHLLPIIHRVTLTYKKRYLRCSARPSTLLAARTGTLPRIEDIEDPDHSSGSGDDVSDI</sequence>
<protein>
    <submittedName>
        <fullName evidence="2">Uncharacterized protein</fullName>
    </submittedName>
</protein>
<feature type="region of interest" description="Disordered" evidence="1">
    <location>
        <begin position="68"/>
        <end position="87"/>
    </location>
</feature>
<gene>
    <name evidence="2" type="ORF">HK100_007734</name>
</gene>
<keyword evidence="3" id="KW-1185">Reference proteome</keyword>
<dbReference type="EMBL" id="JADGJH010003670">
    <property type="protein sequence ID" value="KAJ3089500.1"/>
    <property type="molecule type" value="Genomic_DNA"/>
</dbReference>
<accession>A0AAD5SUL6</accession>